<gene>
    <name evidence="1" type="ORF">BDN72DRAFT_959855</name>
</gene>
<sequence length="468" mass="52944">MAQRIRNWLRSKDRRQGPDGTTFPPELWSEIISTYLTLEEIRALSECSKFLRNISIPFLFKTFTVHPVVTYPDDWLAVIRRTLHRPPPLQIPNHIAQVIENVAIIPYDMPQRHDGTQTDRIFELLTTLPKLRHLVCNRVHFTQDLLNKLVHLPLKRLELSDSVMPSAPITVKIAGTLESVKLSFLEGPGQPPEQGRISFTRVLLRDSPNLASMHLSDDVTFPMIVTTPPPSLTSLNVWAEYISAVNFVDVLMACPSLRSISFSGCAYYIGTSGTGNLILPPGALPKLERYGGPFDIFPSFTNNRPTVKEMYLVCPYGFDSHSPPIPTIPTSIESVTWNLLSLDSVFSLLHPSLASESLTRLTIISPEWSLDRLPRLLSSNLVPLPNIRHITLKSVYDVTQSDSRSELNQILQESLPALLQVYPNLEEARIIPADNRWKSESAMVWRRSTRSSGWLKSIDIAIDAWWRD</sequence>
<dbReference type="EMBL" id="ML208339">
    <property type="protein sequence ID" value="TFK69008.1"/>
    <property type="molecule type" value="Genomic_DNA"/>
</dbReference>
<reference evidence="1 2" key="1">
    <citation type="journal article" date="2019" name="Nat. Ecol. Evol.">
        <title>Megaphylogeny resolves global patterns of mushroom evolution.</title>
        <authorList>
            <person name="Varga T."/>
            <person name="Krizsan K."/>
            <person name="Foldi C."/>
            <person name="Dima B."/>
            <person name="Sanchez-Garcia M."/>
            <person name="Sanchez-Ramirez S."/>
            <person name="Szollosi G.J."/>
            <person name="Szarkandi J.G."/>
            <person name="Papp V."/>
            <person name="Albert L."/>
            <person name="Andreopoulos W."/>
            <person name="Angelini C."/>
            <person name="Antonin V."/>
            <person name="Barry K.W."/>
            <person name="Bougher N.L."/>
            <person name="Buchanan P."/>
            <person name="Buyck B."/>
            <person name="Bense V."/>
            <person name="Catcheside P."/>
            <person name="Chovatia M."/>
            <person name="Cooper J."/>
            <person name="Damon W."/>
            <person name="Desjardin D."/>
            <person name="Finy P."/>
            <person name="Geml J."/>
            <person name="Haridas S."/>
            <person name="Hughes K."/>
            <person name="Justo A."/>
            <person name="Karasinski D."/>
            <person name="Kautmanova I."/>
            <person name="Kiss B."/>
            <person name="Kocsube S."/>
            <person name="Kotiranta H."/>
            <person name="LaButti K.M."/>
            <person name="Lechner B.E."/>
            <person name="Liimatainen K."/>
            <person name="Lipzen A."/>
            <person name="Lukacs Z."/>
            <person name="Mihaltcheva S."/>
            <person name="Morgado L.N."/>
            <person name="Niskanen T."/>
            <person name="Noordeloos M.E."/>
            <person name="Ohm R.A."/>
            <person name="Ortiz-Santana B."/>
            <person name="Ovrebo C."/>
            <person name="Racz N."/>
            <person name="Riley R."/>
            <person name="Savchenko A."/>
            <person name="Shiryaev A."/>
            <person name="Soop K."/>
            <person name="Spirin V."/>
            <person name="Szebenyi C."/>
            <person name="Tomsovsky M."/>
            <person name="Tulloss R.E."/>
            <person name="Uehling J."/>
            <person name="Grigoriev I.V."/>
            <person name="Vagvolgyi C."/>
            <person name="Papp T."/>
            <person name="Martin F.M."/>
            <person name="Miettinen O."/>
            <person name="Hibbett D.S."/>
            <person name="Nagy L.G."/>
        </authorList>
    </citation>
    <scope>NUCLEOTIDE SEQUENCE [LARGE SCALE GENOMIC DNA]</scope>
    <source>
        <strain evidence="1 2">NL-1719</strain>
    </source>
</reference>
<keyword evidence="2" id="KW-1185">Reference proteome</keyword>
<organism evidence="1 2">
    <name type="scientific">Pluteus cervinus</name>
    <dbReference type="NCBI Taxonomy" id="181527"/>
    <lineage>
        <taxon>Eukaryota</taxon>
        <taxon>Fungi</taxon>
        <taxon>Dikarya</taxon>
        <taxon>Basidiomycota</taxon>
        <taxon>Agaricomycotina</taxon>
        <taxon>Agaricomycetes</taxon>
        <taxon>Agaricomycetidae</taxon>
        <taxon>Agaricales</taxon>
        <taxon>Pluteineae</taxon>
        <taxon>Pluteaceae</taxon>
        <taxon>Pluteus</taxon>
    </lineage>
</organism>
<evidence type="ECO:0000313" key="1">
    <source>
        <dbReference type="EMBL" id="TFK69008.1"/>
    </source>
</evidence>
<protein>
    <submittedName>
        <fullName evidence="1">Uncharacterized protein</fullName>
    </submittedName>
</protein>
<proteinExistence type="predicted"/>
<accession>A0ACD3ASR9</accession>
<name>A0ACD3ASR9_9AGAR</name>
<dbReference type="Proteomes" id="UP000308600">
    <property type="component" value="Unassembled WGS sequence"/>
</dbReference>
<evidence type="ECO:0000313" key="2">
    <source>
        <dbReference type="Proteomes" id="UP000308600"/>
    </source>
</evidence>